<dbReference type="STRING" id="461836.A0A0L0DTR8"/>
<dbReference type="InterPro" id="IPR009030">
    <property type="entry name" value="Growth_fac_rcpt_cys_sf"/>
</dbReference>
<reference evidence="4 5" key="1">
    <citation type="submission" date="2010-05" db="EMBL/GenBank/DDBJ databases">
        <title>The Genome Sequence of Thecamonas trahens ATCC 50062.</title>
        <authorList>
            <consortium name="The Broad Institute Genome Sequencing Platform"/>
            <person name="Russ C."/>
            <person name="Cuomo C."/>
            <person name="Shea T."/>
            <person name="Young S.K."/>
            <person name="Zeng Q."/>
            <person name="Koehrsen M."/>
            <person name="Haas B."/>
            <person name="Borodovsky M."/>
            <person name="Guigo R."/>
            <person name="Alvarado L."/>
            <person name="Berlin A."/>
            <person name="Bochicchio J."/>
            <person name="Borenstein D."/>
            <person name="Chapman S."/>
            <person name="Chen Z."/>
            <person name="Freedman E."/>
            <person name="Gellesch M."/>
            <person name="Goldberg J."/>
            <person name="Griggs A."/>
            <person name="Gujja S."/>
            <person name="Heilman E."/>
            <person name="Heiman D."/>
            <person name="Hepburn T."/>
            <person name="Howarth C."/>
            <person name="Jen D."/>
            <person name="Larson L."/>
            <person name="Mehta T."/>
            <person name="Park D."/>
            <person name="Pearson M."/>
            <person name="Roberts A."/>
            <person name="Saif S."/>
            <person name="Shenoy N."/>
            <person name="Sisk P."/>
            <person name="Stolte C."/>
            <person name="Sykes S."/>
            <person name="Thomson T."/>
            <person name="Walk T."/>
            <person name="White J."/>
            <person name="Yandava C."/>
            <person name="Burger G."/>
            <person name="Gray M.W."/>
            <person name="Holland P.W.H."/>
            <person name="King N."/>
            <person name="Lang F.B.F."/>
            <person name="Roger A.J."/>
            <person name="Ruiz-Trillo I."/>
            <person name="Lander E."/>
            <person name="Nusbaum C."/>
        </authorList>
    </citation>
    <scope>NUCLEOTIDE SEQUENCE [LARGE SCALE GENOMIC DNA]</scope>
    <source>
        <strain evidence="4 5">ATCC 50062</strain>
    </source>
</reference>
<evidence type="ECO:0000256" key="1">
    <source>
        <dbReference type="PROSITE-ProRule" id="PRU00087"/>
    </source>
</evidence>
<feature type="transmembrane region" description="Helical" evidence="3">
    <location>
        <begin position="533"/>
        <end position="553"/>
    </location>
</feature>
<dbReference type="OrthoDB" id="5334309at2759"/>
<evidence type="ECO:0000313" key="5">
    <source>
        <dbReference type="Proteomes" id="UP000054408"/>
    </source>
</evidence>
<dbReference type="Proteomes" id="UP000054408">
    <property type="component" value="Unassembled WGS sequence"/>
</dbReference>
<feature type="repeat" description="Filamin" evidence="1">
    <location>
        <begin position="242"/>
        <end position="278"/>
    </location>
</feature>
<feature type="region of interest" description="Disordered" evidence="2">
    <location>
        <begin position="992"/>
        <end position="1026"/>
    </location>
</feature>
<keyword evidence="3" id="KW-1133">Transmembrane helix</keyword>
<name>A0A0L0DTR8_THETB</name>
<keyword evidence="3" id="KW-0472">Membrane</keyword>
<feature type="compositionally biased region" description="Pro residues" evidence="2">
    <location>
        <begin position="999"/>
        <end position="1014"/>
    </location>
</feature>
<dbReference type="InterPro" id="IPR014756">
    <property type="entry name" value="Ig_E-set"/>
</dbReference>
<dbReference type="RefSeq" id="XP_013761415.1">
    <property type="nucleotide sequence ID" value="XM_013905961.1"/>
</dbReference>
<dbReference type="SUPFAM" id="SSF81296">
    <property type="entry name" value="E set domains"/>
    <property type="match status" value="1"/>
</dbReference>
<dbReference type="InterPro" id="IPR017868">
    <property type="entry name" value="Filamin/ABP280_repeat-like"/>
</dbReference>
<evidence type="ECO:0000256" key="2">
    <source>
        <dbReference type="SAM" id="MobiDB-lite"/>
    </source>
</evidence>
<evidence type="ECO:0000256" key="3">
    <source>
        <dbReference type="SAM" id="Phobius"/>
    </source>
</evidence>
<dbReference type="PANTHER" id="PTHR11319:SF35">
    <property type="entry name" value="OUTER MEMBRANE PROTEIN PMPC-RELATED"/>
    <property type="match status" value="1"/>
</dbReference>
<feature type="repeat" description="Filamin" evidence="1">
    <location>
        <begin position="280"/>
        <end position="380"/>
    </location>
</feature>
<dbReference type="Pfam" id="PF00630">
    <property type="entry name" value="Filamin"/>
    <property type="match status" value="1"/>
</dbReference>
<dbReference type="PROSITE" id="PS50194">
    <property type="entry name" value="FILAMIN_REPEAT"/>
    <property type="match status" value="2"/>
</dbReference>
<feature type="transmembrane region" description="Helical" evidence="3">
    <location>
        <begin position="703"/>
        <end position="723"/>
    </location>
</feature>
<evidence type="ECO:0008006" key="6">
    <source>
        <dbReference type="Google" id="ProtNLM"/>
    </source>
</evidence>
<gene>
    <name evidence="4" type="ORF">AMSG_01914</name>
</gene>
<dbReference type="AlphaFoldDB" id="A0A0L0DTR8"/>
<dbReference type="SMART" id="SM00557">
    <property type="entry name" value="IG_FLMN"/>
    <property type="match status" value="1"/>
</dbReference>
<dbReference type="InterPro" id="IPR013783">
    <property type="entry name" value="Ig-like_fold"/>
</dbReference>
<dbReference type="Gene3D" id="2.10.50.10">
    <property type="entry name" value="Tumor Necrosis Factor Receptor, subunit A, domain 2"/>
    <property type="match status" value="1"/>
</dbReference>
<evidence type="ECO:0000313" key="4">
    <source>
        <dbReference type="EMBL" id="KNC55645.1"/>
    </source>
</evidence>
<feature type="transmembrane region" description="Helical" evidence="3">
    <location>
        <begin position="831"/>
        <end position="850"/>
    </location>
</feature>
<dbReference type="EMBL" id="GL349439">
    <property type="protein sequence ID" value="KNC55645.1"/>
    <property type="molecule type" value="Genomic_DNA"/>
</dbReference>
<dbReference type="GeneID" id="25561632"/>
<feature type="transmembrane region" description="Helical" evidence="3">
    <location>
        <begin position="562"/>
        <end position="581"/>
    </location>
</feature>
<dbReference type="OMA" id="RCANGYA"/>
<dbReference type="InterPro" id="IPR001298">
    <property type="entry name" value="Filamin/ABP280_rpt"/>
</dbReference>
<accession>A0A0L0DTR8</accession>
<dbReference type="PANTHER" id="PTHR11319">
    <property type="entry name" value="G PROTEIN-COUPLED RECEPTOR-RELATED"/>
    <property type="match status" value="1"/>
</dbReference>
<feature type="transmembrane region" description="Helical" evidence="3">
    <location>
        <begin position="862"/>
        <end position="880"/>
    </location>
</feature>
<dbReference type="SUPFAM" id="SSF57184">
    <property type="entry name" value="Growth factor receptor domain"/>
    <property type="match status" value="1"/>
</dbReference>
<keyword evidence="3" id="KW-0812">Transmembrane</keyword>
<feature type="transmembrane region" description="Helical" evidence="3">
    <location>
        <begin position="886"/>
        <end position="908"/>
    </location>
</feature>
<sequence length="1046" mass="111357">MSQASGTRYSFAAEPTITMPVSSLCTGSEVIITKDDAAAWVWPSSVAVVDETTSSATVSFASTGRHTIGTTSRTIRDFVYITDTSPPHAISSTGTSVEVAGVRVAAVGASMTLSVASQPAFTGFYEWTLSGSACSGTHTTATTAMIPLPTAGTCNVLLRIGTTNCGTLATATTVVVTNIDTAVSTTTSTTPQTLEAGQTWSFSVVTKESGGTIVDNAFDVVGLYDNLLSLSSGPVSTQTYIGSGEHDVTYTNTVPGDYVYTLRINLVAMATNPYEVTIVPGPTHGPSSYATGLGITNATVGTTSQFVVVARDAYSNLRGEGGDIVTATLTSPDHQTVVACVDNDDGTYICSYNPSFGGTYVLSVNIAGLSVGGSPWPIKVLASCELGYLAETEFGPCTACPLEGYNDVVNAPKCKTCPVNTIASPIAPTIFNCSCVPGFFHPERLTGFPCLSCPEGAVCAGGTDGPVARPGWHPATSTADGFIECSHNRAACAGGSPFRCANGYAGRLCGECAPGYYKVDNICRPCDEFPSELMFFFFFMFGLFVCAALAWFNTKTEVSHKFVALVIGLNALQVVAIYGDINLDWPEYARSIFDIVSFLNINLDLASPECSISASNIWLVKWAVMMAMPAIGVVLFGIVYLWMVFYMVVVERWGESFAASHPEWMVVPSDGASRAAQAKHRLGRCLTVSVLKHRGIVSTIGRAYFQLIALVYLPLVAMTLKFFECVEVERGDYVMASAPAYACYDSVYWRYFPAAVIFALLYCIGIPVVVTLWLRRKARILGGAAAMEFVLSYGFMIGRYRTRFYLFETAIMARKLAIVVCVVAVEDPLLKASIVMLLLSGIAVHSSYIQPYVSTFHNRLESWMLCMAILALWGGTVTYSSGLSQAAIITGLSLLVLSIFFGIIFDFYRLRKKEKRAASEVGFSAAETSTSLQQDEDDAAIGGLMETFIDGDGSTSVAYANPVFATVSDAPPSCIGEYDTASGSLMTFNTATDNHFYDSPPPPSPLPAPAPPPKPDGHRNAPLPDSLCASVAVDTIQDLGTTDSLA</sequence>
<feature type="transmembrane region" description="Helical" evidence="3">
    <location>
        <begin position="751"/>
        <end position="774"/>
    </location>
</feature>
<feature type="transmembrane region" description="Helical" evidence="3">
    <location>
        <begin position="622"/>
        <end position="649"/>
    </location>
</feature>
<organism evidence="4 5">
    <name type="scientific">Thecamonas trahens ATCC 50062</name>
    <dbReference type="NCBI Taxonomy" id="461836"/>
    <lineage>
        <taxon>Eukaryota</taxon>
        <taxon>Apusozoa</taxon>
        <taxon>Apusomonadida</taxon>
        <taxon>Apusomonadidae</taxon>
        <taxon>Thecamonas</taxon>
    </lineage>
</organism>
<keyword evidence="5" id="KW-1185">Reference proteome</keyword>
<proteinExistence type="predicted"/>
<protein>
    <recommendedName>
        <fullName evidence="6">Tyrosine-protein kinase ephrin type A/B receptor-like domain-containing protein</fullName>
    </recommendedName>
</protein>
<dbReference type="Gene3D" id="2.60.40.10">
    <property type="entry name" value="Immunoglobulins"/>
    <property type="match status" value="1"/>
</dbReference>